<dbReference type="Proteomes" id="UP000587527">
    <property type="component" value="Unassembled WGS sequence"/>
</dbReference>
<feature type="transmembrane region" description="Helical" evidence="1">
    <location>
        <begin position="6"/>
        <end position="26"/>
    </location>
</feature>
<gene>
    <name evidence="2" type="ORF">F4553_006417</name>
</gene>
<protein>
    <submittedName>
        <fullName evidence="2">Uncharacterized protein</fullName>
    </submittedName>
</protein>
<proteinExistence type="predicted"/>
<organism evidence="2 3">
    <name type="scientific">Allocatelliglobosispora scoriae</name>
    <dbReference type="NCBI Taxonomy" id="643052"/>
    <lineage>
        <taxon>Bacteria</taxon>
        <taxon>Bacillati</taxon>
        <taxon>Actinomycetota</taxon>
        <taxon>Actinomycetes</taxon>
        <taxon>Micromonosporales</taxon>
        <taxon>Micromonosporaceae</taxon>
        <taxon>Allocatelliglobosispora</taxon>
    </lineage>
</organism>
<dbReference type="AlphaFoldDB" id="A0A841C1G3"/>
<reference evidence="2 3" key="1">
    <citation type="submission" date="2020-08" db="EMBL/GenBank/DDBJ databases">
        <title>Sequencing the genomes of 1000 actinobacteria strains.</title>
        <authorList>
            <person name="Klenk H.-P."/>
        </authorList>
    </citation>
    <scope>NUCLEOTIDE SEQUENCE [LARGE SCALE GENOMIC DNA]</scope>
    <source>
        <strain evidence="2 3">DSM 45362</strain>
    </source>
</reference>
<evidence type="ECO:0000313" key="3">
    <source>
        <dbReference type="Proteomes" id="UP000587527"/>
    </source>
</evidence>
<sequence>MGDIIGIITAGISVLGAIVAGVLTTWSSQRTRRLEHALEQQKHEATKAERAAEVLSRYREPLLLAAVSLQGRIFNVVRDEYLPRYLHSGDEEQEQYARDFTVYTLTEYLCWVVIIRRELRFLDLGDDARNKEFTTRLMAVETTLSHSGPKYPPHFRLFRGQQRAIGELMMVPGPNGGHEAMTYASFCARLDSDPVFAKWFARLRSDVDEISSNDDTGNLRLIHAQNSLIDLIDFLDPDQSRVVDDRSKYVPRPRVAEQVSGRPVAG</sequence>
<dbReference type="RefSeq" id="WP_184843439.1">
    <property type="nucleotide sequence ID" value="NZ_JACHMN010000003.1"/>
</dbReference>
<comment type="caution">
    <text evidence="2">The sequence shown here is derived from an EMBL/GenBank/DDBJ whole genome shotgun (WGS) entry which is preliminary data.</text>
</comment>
<accession>A0A841C1G3</accession>
<name>A0A841C1G3_9ACTN</name>
<keyword evidence="1" id="KW-1133">Transmembrane helix</keyword>
<keyword evidence="1" id="KW-0812">Transmembrane</keyword>
<dbReference type="EMBL" id="JACHMN010000003">
    <property type="protein sequence ID" value="MBB5872983.1"/>
    <property type="molecule type" value="Genomic_DNA"/>
</dbReference>
<evidence type="ECO:0000313" key="2">
    <source>
        <dbReference type="EMBL" id="MBB5872983.1"/>
    </source>
</evidence>
<evidence type="ECO:0000256" key="1">
    <source>
        <dbReference type="SAM" id="Phobius"/>
    </source>
</evidence>
<keyword evidence="3" id="KW-1185">Reference proteome</keyword>
<keyword evidence="1" id="KW-0472">Membrane</keyword>